<name>A0A9K3CXA0_9EUKA</name>
<keyword evidence="2" id="KW-1185">Reference proteome</keyword>
<accession>A0A9K3CXA0</accession>
<dbReference type="Proteomes" id="UP000265618">
    <property type="component" value="Unassembled WGS sequence"/>
</dbReference>
<evidence type="ECO:0000313" key="2">
    <source>
        <dbReference type="Proteomes" id="UP000265618"/>
    </source>
</evidence>
<sequence length="94" mass="10658">PEHRNPDNSKIKGYDQLGEYAWERMFLTLPCQDYRQHNSDSKGEVSHVFMRNTYIAVTTNLSSTDLMLPLHWTTSAALEAGPVPVTQMNMNGAM</sequence>
<dbReference type="EMBL" id="BDIP01001718">
    <property type="protein sequence ID" value="GIQ84999.1"/>
    <property type="molecule type" value="Genomic_DNA"/>
</dbReference>
<evidence type="ECO:0000313" key="1">
    <source>
        <dbReference type="EMBL" id="GIQ84999.1"/>
    </source>
</evidence>
<comment type="caution">
    <text evidence="1">The sequence shown here is derived from an EMBL/GenBank/DDBJ whole genome shotgun (WGS) entry which is preliminary data.</text>
</comment>
<proteinExistence type="predicted"/>
<dbReference type="AlphaFoldDB" id="A0A9K3CXA0"/>
<feature type="non-terminal residue" evidence="1">
    <location>
        <position position="94"/>
    </location>
</feature>
<gene>
    <name evidence="1" type="ORF">KIPB_006601</name>
</gene>
<reference evidence="1 2" key="1">
    <citation type="journal article" date="2018" name="PLoS ONE">
        <title>The draft genome of Kipferlia bialata reveals reductive genome evolution in fornicate parasites.</title>
        <authorList>
            <person name="Tanifuji G."/>
            <person name="Takabayashi S."/>
            <person name="Kume K."/>
            <person name="Takagi M."/>
            <person name="Nakayama T."/>
            <person name="Kamikawa R."/>
            <person name="Inagaki Y."/>
            <person name="Hashimoto T."/>
        </authorList>
    </citation>
    <scope>NUCLEOTIDE SEQUENCE [LARGE SCALE GENOMIC DNA]</scope>
    <source>
        <strain evidence="1">NY0173</strain>
    </source>
</reference>
<organism evidence="1 2">
    <name type="scientific">Kipferlia bialata</name>
    <dbReference type="NCBI Taxonomy" id="797122"/>
    <lineage>
        <taxon>Eukaryota</taxon>
        <taxon>Metamonada</taxon>
        <taxon>Carpediemonas-like organisms</taxon>
        <taxon>Kipferlia</taxon>
    </lineage>
</organism>
<protein>
    <submittedName>
        <fullName evidence="1">Uncharacterized protein</fullName>
    </submittedName>
</protein>